<gene>
    <name evidence="1" type="ORF">S06H3_07358</name>
</gene>
<proteinExistence type="predicted"/>
<dbReference type="EMBL" id="BARV01002974">
    <property type="protein sequence ID" value="GAH98182.1"/>
    <property type="molecule type" value="Genomic_DNA"/>
</dbReference>
<protein>
    <submittedName>
        <fullName evidence="1">Uncharacterized protein</fullName>
    </submittedName>
</protein>
<evidence type="ECO:0000313" key="1">
    <source>
        <dbReference type="EMBL" id="GAH98182.1"/>
    </source>
</evidence>
<name>X1JVQ3_9ZZZZ</name>
<comment type="caution">
    <text evidence="1">The sequence shown here is derived from an EMBL/GenBank/DDBJ whole genome shotgun (WGS) entry which is preliminary data.</text>
</comment>
<accession>X1JVQ3</accession>
<dbReference type="AlphaFoldDB" id="X1JVQ3"/>
<sequence>MSLGQKVRPDLRPYFKGWWDMKESENYPEVCPRADGLPDCENCPDWNGWTCTYPKGD</sequence>
<reference evidence="1" key="1">
    <citation type="journal article" date="2014" name="Front. Microbiol.">
        <title>High frequency of phylogenetically diverse reductive dehalogenase-homologous genes in deep subseafloor sedimentary metagenomes.</title>
        <authorList>
            <person name="Kawai M."/>
            <person name="Futagami T."/>
            <person name="Toyoda A."/>
            <person name="Takaki Y."/>
            <person name="Nishi S."/>
            <person name="Hori S."/>
            <person name="Arai W."/>
            <person name="Tsubouchi T."/>
            <person name="Morono Y."/>
            <person name="Uchiyama I."/>
            <person name="Ito T."/>
            <person name="Fujiyama A."/>
            <person name="Inagaki F."/>
            <person name="Takami H."/>
        </authorList>
    </citation>
    <scope>NUCLEOTIDE SEQUENCE</scope>
    <source>
        <strain evidence="1">Expedition CK06-06</strain>
    </source>
</reference>
<organism evidence="1">
    <name type="scientific">marine sediment metagenome</name>
    <dbReference type="NCBI Taxonomy" id="412755"/>
    <lineage>
        <taxon>unclassified sequences</taxon>
        <taxon>metagenomes</taxon>
        <taxon>ecological metagenomes</taxon>
    </lineage>
</organism>